<dbReference type="InterPro" id="IPR010280">
    <property type="entry name" value="U5_MeTrfase_fam"/>
</dbReference>
<feature type="active site" description="Nucleophile" evidence="4">
    <location>
        <position position="565"/>
    </location>
</feature>
<dbReference type="EMBL" id="LHPG02000012">
    <property type="protein sequence ID" value="PRW45128.1"/>
    <property type="molecule type" value="Genomic_DNA"/>
</dbReference>
<dbReference type="STRING" id="3076.A0A2P6TLG7"/>
<dbReference type="InterPro" id="IPR002792">
    <property type="entry name" value="TRAM_dom"/>
</dbReference>
<dbReference type="PANTHER" id="PTHR11061:SF30">
    <property type="entry name" value="TRNA (URACIL(54)-C(5))-METHYLTRANSFERASE"/>
    <property type="match status" value="1"/>
</dbReference>
<comment type="similarity">
    <text evidence="4">Belongs to the class I-like SAM-binding methyltransferase superfamily. RNA M5U methyltransferase family.</text>
</comment>
<feature type="binding site" evidence="4">
    <location>
        <position position="442"/>
    </location>
    <ligand>
        <name>S-adenosyl-L-methionine</name>
        <dbReference type="ChEBI" id="CHEBI:59789"/>
    </ligand>
</feature>
<feature type="binding site" evidence="4">
    <location>
        <position position="492"/>
    </location>
    <ligand>
        <name>S-adenosyl-L-methionine</name>
        <dbReference type="ChEBI" id="CHEBI:59789"/>
    </ligand>
</feature>
<evidence type="ECO:0000259" key="7">
    <source>
        <dbReference type="PROSITE" id="PS50926"/>
    </source>
</evidence>
<evidence type="ECO:0000256" key="6">
    <source>
        <dbReference type="SAM" id="MobiDB-lite"/>
    </source>
</evidence>
<dbReference type="InterPro" id="IPR012340">
    <property type="entry name" value="NA-bd_OB-fold"/>
</dbReference>
<gene>
    <name evidence="8" type="ORF">C2E21_6283</name>
</gene>
<dbReference type="GO" id="GO:0032259">
    <property type="term" value="P:methylation"/>
    <property type="evidence" value="ECO:0007669"/>
    <property type="project" value="UniProtKB-KW"/>
</dbReference>
<dbReference type="GO" id="GO:0006396">
    <property type="term" value="P:RNA processing"/>
    <property type="evidence" value="ECO:0007669"/>
    <property type="project" value="InterPro"/>
</dbReference>
<name>A0A2P6TLG7_CHLSO</name>
<comment type="caution">
    <text evidence="8">The sequence shown here is derived from an EMBL/GenBank/DDBJ whole genome shotgun (WGS) entry which is preliminary data.</text>
</comment>
<dbReference type="Pfam" id="PF01938">
    <property type="entry name" value="TRAM"/>
    <property type="match status" value="1"/>
</dbReference>
<evidence type="ECO:0000256" key="3">
    <source>
        <dbReference type="ARBA" id="ARBA00022691"/>
    </source>
</evidence>
<feature type="compositionally biased region" description="Low complexity" evidence="6">
    <location>
        <begin position="202"/>
        <end position="227"/>
    </location>
</feature>
<dbReference type="Pfam" id="PF13847">
    <property type="entry name" value="Methyltransf_31"/>
    <property type="match status" value="1"/>
</dbReference>
<evidence type="ECO:0000256" key="5">
    <source>
        <dbReference type="PROSITE-ProRule" id="PRU10015"/>
    </source>
</evidence>
<dbReference type="SUPFAM" id="SSF50249">
    <property type="entry name" value="Nucleic acid-binding proteins"/>
    <property type="match status" value="1"/>
</dbReference>
<dbReference type="Gene3D" id="2.40.50.140">
    <property type="entry name" value="Nucleic acid-binding proteins"/>
    <property type="match status" value="1"/>
</dbReference>
<evidence type="ECO:0000313" key="9">
    <source>
        <dbReference type="Proteomes" id="UP000239899"/>
    </source>
</evidence>
<dbReference type="OrthoDB" id="10250660at2759"/>
<keyword evidence="3 4" id="KW-0949">S-adenosyl-L-methionine</keyword>
<dbReference type="PROSITE" id="PS01230">
    <property type="entry name" value="TRMA_1"/>
    <property type="match status" value="1"/>
</dbReference>
<feature type="compositionally biased region" description="Low complexity" evidence="6">
    <location>
        <begin position="234"/>
        <end position="249"/>
    </location>
</feature>
<dbReference type="PROSITE" id="PS51687">
    <property type="entry name" value="SAM_MT_RNA_M5U"/>
    <property type="match status" value="1"/>
</dbReference>
<dbReference type="PROSITE" id="PS50926">
    <property type="entry name" value="TRAM"/>
    <property type="match status" value="1"/>
</dbReference>
<keyword evidence="1 4" id="KW-0489">Methyltransferase</keyword>
<feature type="active site" evidence="5">
    <location>
        <position position="565"/>
    </location>
</feature>
<dbReference type="InterPro" id="IPR030390">
    <property type="entry name" value="MeTrfase_TrmA_AS"/>
</dbReference>
<evidence type="ECO:0000256" key="4">
    <source>
        <dbReference type="PROSITE-ProRule" id="PRU01024"/>
    </source>
</evidence>
<sequence>MVGARNLQGGLSWRRLLADSPTLQRLELVRTCSAAGGGGATTAAAAPAAASSGRPQAGQLLELTCTDLAFGGEGICRYGADGFVVFVDRALPGERLTARVLQSKKSFARAVKQASLAPHEHAVEAPCQHFGPCGGCSLQSLQYEAQLAAKQRQVADLLRRTAGLPDAQAAAVLRPIVGCPEGRQYAYRNKMEFSFSREEWTPGGSADQRSSSSSSSSNAGSGAARNGSGRRGRAPPAAAAGADRNSSGSAAGGSSGGFVLGLHKPGSDSAVLPVTACHLQPDPANQLLRRVEQLCRELRLEAYEPASGSGLLQHVVIRRAAGSARSSSGSSSSSSDRASTEEYLVSLVTAADGRRALAPLAAALMSLDLAAALQPVAAGPVGSSTPTPPLPRLVGVVNSVSQRGRPAGERRLAAEHVLAGRGHLVERLAGLELEVSANSFFQTNTPQAEVLYRLVAEAAELRPADVMLDLYCGTGSIGLSLAAACAQVYGVEINLAAVRDAERNAQRNGICNASFLQGDLHKLQLEGCMPQPDVVVVDPARPGLSPAVIRYLRSCGCRRLVYVSCNASTQARDIKLLCAAGEGEEVAASGGKAGNSGGSSSGRSSSGQAGGPFRLVSMQAVDLYPMTWHVETVAVLDAVV</sequence>
<feature type="domain" description="TRAM" evidence="7">
    <location>
        <begin position="54"/>
        <end position="112"/>
    </location>
</feature>
<feature type="compositionally biased region" description="Gly residues" evidence="6">
    <location>
        <begin position="591"/>
        <end position="600"/>
    </location>
</feature>
<evidence type="ECO:0000256" key="2">
    <source>
        <dbReference type="ARBA" id="ARBA00022679"/>
    </source>
</evidence>
<proteinExistence type="inferred from homology"/>
<dbReference type="PANTHER" id="PTHR11061">
    <property type="entry name" value="RNA M5U METHYLTRANSFERASE"/>
    <property type="match status" value="1"/>
</dbReference>
<feature type="binding site" evidence="4">
    <location>
        <position position="538"/>
    </location>
    <ligand>
        <name>S-adenosyl-L-methionine</name>
        <dbReference type="ChEBI" id="CHEBI:59789"/>
    </ligand>
</feature>
<reference evidence="8 9" key="1">
    <citation type="journal article" date="2018" name="Plant J.">
        <title>Genome sequences of Chlorella sorokiniana UTEX 1602 and Micractinium conductrix SAG 241.80: implications to maltose excretion by a green alga.</title>
        <authorList>
            <person name="Arriola M.B."/>
            <person name="Velmurugan N."/>
            <person name="Zhang Y."/>
            <person name="Plunkett M.H."/>
            <person name="Hondzo H."/>
            <person name="Barney B.M."/>
        </authorList>
    </citation>
    <scope>NUCLEOTIDE SEQUENCE [LARGE SCALE GENOMIC DNA]</scope>
    <source>
        <strain evidence="9">UTEX 1602</strain>
    </source>
</reference>
<dbReference type="CDD" id="cd02440">
    <property type="entry name" value="AdoMet_MTases"/>
    <property type="match status" value="1"/>
</dbReference>
<dbReference type="InterPro" id="IPR029063">
    <property type="entry name" value="SAM-dependent_MTases_sf"/>
</dbReference>
<keyword evidence="2 4" id="KW-0808">Transferase</keyword>
<organism evidence="8 9">
    <name type="scientific">Chlorella sorokiniana</name>
    <name type="common">Freshwater green alga</name>
    <dbReference type="NCBI Taxonomy" id="3076"/>
    <lineage>
        <taxon>Eukaryota</taxon>
        <taxon>Viridiplantae</taxon>
        <taxon>Chlorophyta</taxon>
        <taxon>core chlorophytes</taxon>
        <taxon>Trebouxiophyceae</taxon>
        <taxon>Chlorellales</taxon>
        <taxon>Chlorellaceae</taxon>
        <taxon>Chlorella clade</taxon>
        <taxon>Chlorella</taxon>
    </lineage>
</organism>
<feature type="binding site" evidence="4">
    <location>
        <position position="471"/>
    </location>
    <ligand>
        <name>S-adenosyl-L-methionine</name>
        <dbReference type="ChEBI" id="CHEBI:59789"/>
    </ligand>
</feature>
<dbReference type="Proteomes" id="UP000239899">
    <property type="component" value="Unassembled WGS sequence"/>
</dbReference>
<keyword evidence="9" id="KW-1185">Reference proteome</keyword>
<dbReference type="GO" id="GO:0008173">
    <property type="term" value="F:RNA methyltransferase activity"/>
    <property type="evidence" value="ECO:0007669"/>
    <property type="project" value="InterPro"/>
</dbReference>
<accession>A0A2P6TLG7</accession>
<dbReference type="AlphaFoldDB" id="A0A2P6TLG7"/>
<dbReference type="InterPro" id="IPR025714">
    <property type="entry name" value="Methyltranfer_dom"/>
</dbReference>
<feature type="region of interest" description="Disordered" evidence="6">
    <location>
        <begin position="198"/>
        <end position="252"/>
    </location>
</feature>
<dbReference type="Gene3D" id="3.40.50.150">
    <property type="entry name" value="Vaccinia Virus protein VP39"/>
    <property type="match status" value="2"/>
</dbReference>
<dbReference type="SUPFAM" id="SSF53335">
    <property type="entry name" value="S-adenosyl-L-methionine-dependent methyltransferases"/>
    <property type="match status" value="2"/>
</dbReference>
<evidence type="ECO:0000313" key="8">
    <source>
        <dbReference type="EMBL" id="PRW45128.1"/>
    </source>
</evidence>
<protein>
    <submittedName>
        <fullName evidence="8">tRNA (Uracil-5-)-methyltransferase-like protein A</fullName>
    </submittedName>
</protein>
<feature type="region of interest" description="Disordered" evidence="6">
    <location>
        <begin position="588"/>
        <end position="609"/>
    </location>
</feature>
<evidence type="ECO:0000256" key="1">
    <source>
        <dbReference type="ARBA" id="ARBA00022603"/>
    </source>
</evidence>